<dbReference type="AlphaFoldDB" id="V5WJC9"/>
<dbReference type="HOGENOM" id="CLU_2994108_0_0_12"/>
<dbReference type="STRING" id="1307761.L21SP2_2297"/>
<dbReference type="EMBL" id="CP006939">
    <property type="protein sequence ID" value="AHC15654.1"/>
    <property type="molecule type" value="Genomic_DNA"/>
</dbReference>
<evidence type="ECO:0000313" key="3">
    <source>
        <dbReference type="Proteomes" id="UP000018680"/>
    </source>
</evidence>
<dbReference type="KEGG" id="slr:L21SP2_2297"/>
<protein>
    <submittedName>
        <fullName evidence="2">Uncharacterized protein</fullName>
    </submittedName>
</protein>
<keyword evidence="3" id="KW-1185">Reference proteome</keyword>
<name>V5WJC9_9SPIO</name>
<evidence type="ECO:0000313" key="2">
    <source>
        <dbReference type="EMBL" id="AHC15654.1"/>
    </source>
</evidence>
<organism evidence="2 3">
    <name type="scientific">Salinispira pacifica</name>
    <dbReference type="NCBI Taxonomy" id="1307761"/>
    <lineage>
        <taxon>Bacteria</taxon>
        <taxon>Pseudomonadati</taxon>
        <taxon>Spirochaetota</taxon>
        <taxon>Spirochaetia</taxon>
        <taxon>Spirochaetales</taxon>
        <taxon>Spirochaetaceae</taxon>
        <taxon>Salinispira</taxon>
    </lineage>
</organism>
<proteinExistence type="predicted"/>
<reference evidence="2 3" key="1">
    <citation type="journal article" date="2015" name="Stand. Genomic Sci.">
        <title>Complete genome sequence and description of Salinispira pacifica gen. nov., sp. nov., a novel spirochaete isolated form a hypersaline microbial mat.</title>
        <authorList>
            <person name="Ben Hania W."/>
            <person name="Joseph M."/>
            <person name="Schumann P."/>
            <person name="Bunk B."/>
            <person name="Fiebig A."/>
            <person name="Sproer C."/>
            <person name="Klenk H.P."/>
            <person name="Fardeau M.L."/>
            <person name="Spring S."/>
        </authorList>
    </citation>
    <scope>NUCLEOTIDE SEQUENCE [LARGE SCALE GENOMIC DNA]</scope>
    <source>
        <strain evidence="2 3">L21-RPul-D2</strain>
    </source>
</reference>
<evidence type="ECO:0000256" key="1">
    <source>
        <dbReference type="SAM" id="MobiDB-lite"/>
    </source>
</evidence>
<dbReference type="Proteomes" id="UP000018680">
    <property type="component" value="Chromosome"/>
</dbReference>
<feature type="region of interest" description="Disordered" evidence="1">
    <location>
        <begin position="31"/>
        <end position="57"/>
    </location>
</feature>
<accession>V5WJC9</accession>
<sequence>MSGRKLWLRWLKFWRVWQWIIPGCRQRIADSPRPAQPVKPGGAPAQFHAGSQADIPG</sequence>
<gene>
    <name evidence="2" type="ORF">L21SP2_2297</name>
</gene>